<gene>
    <name evidence="1" type="ORF">DPMN_166779</name>
</gene>
<accession>A0A9D4IXX4</accession>
<protein>
    <submittedName>
        <fullName evidence="1">Uncharacterized protein</fullName>
    </submittedName>
</protein>
<dbReference type="EMBL" id="JAIWYP010000008">
    <property type="protein sequence ID" value="KAH3788632.1"/>
    <property type="molecule type" value="Genomic_DNA"/>
</dbReference>
<dbReference type="Proteomes" id="UP000828390">
    <property type="component" value="Unassembled WGS sequence"/>
</dbReference>
<sequence length="52" mass="5596">MVVLCDLGSVLKLESVDAIVCAVDGNMKGNLVKNLETAGGKPYQIALKKERY</sequence>
<comment type="caution">
    <text evidence="1">The sequence shown here is derived from an EMBL/GenBank/DDBJ whole genome shotgun (WGS) entry which is preliminary data.</text>
</comment>
<evidence type="ECO:0000313" key="1">
    <source>
        <dbReference type="EMBL" id="KAH3788632.1"/>
    </source>
</evidence>
<organism evidence="1 2">
    <name type="scientific">Dreissena polymorpha</name>
    <name type="common">Zebra mussel</name>
    <name type="synonym">Mytilus polymorpha</name>
    <dbReference type="NCBI Taxonomy" id="45954"/>
    <lineage>
        <taxon>Eukaryota</taxon>
        <taxon>Metazoa</taxon>
        <taxon>Spiralia</taxon>
        <taxon>Lophotrochozoa</taxon>
        <taxon>Mollusca</taxon>
        <taxon>Bivalvia</taxon>
        <taxon>Autobranchia</taxon>
        <taxon>Heteroconchia</taxon>
        <taxon>Euheterodonta</taxon>
        <taxon>Imparidentia</taxon>
        <taxon>Neoheterodontei</taxon>
        <taxon>Myida</taxon>
        <taxon>Dreissenoidea</taxon>
        <taxon>Dreissenidae</taxon>
        <taxon>Dreissena</taxon>
    </lineage>
</organism>
<reference evidence="1" key="2">
    <citation type="submission" date="2020-11" db="EMBL/GenBank/DDBJ databases">
        <authorList>
            <person name="McCartney M.A."/>
            <person name="Auch B."/>
            <person name="Kono T."/>
            <person name="Mallez S."/>
            <person name="Becker A."/>
            <person name="Gohl D.M."/>
            <person name="Silverstein K.A.T."/>
            <person name="Koren S."/>
            <person name="Bechman K.B."/>
            <person name="Herman A."/>
            <person name="Abrahante J.E."/>
            <person name="Garbe J."/>
        </authorList>
    </citation>
    <scope>NUCLEOTIDE SEQUENCE</scope>
    <source>
        <strain evidence="1">Duluth1</strain>
        <tissue evidence="1">Whole animal</tissue>
    </source>
</reference>
<reference evidence="1" key="1">
    <citation type="journal article" date="2019" name="bioRxiv">
        <title>The Genome of the Zebra Mussel, Dreissena polymorpha: A Resource for Invasive Species Research.</title>
        <authorList>
            <person name="McCartney M.A."/>
            <person name="Auch B."/>
            <person name="Kono T."/>
            <person name="Mallez S."/>
            <person name="Zhang Y."/>
            <person name="Obille A."/>
            <person name="Becker A."/>
            <person name="Abrahante J.E."/>
            <person name="Garbe J."/>
            <person name="Badalamenti J.P."/>
            <person name="Herman A."/>
            <person name="Mangelson H."/>
            <person name="Liachko I."/>
            <person name="Sullivan S."/>
            <person name="Sone E.D."/>
            <person name="Koren S."/>
            <person name="Silverstein K.A.T."/>
            <person name="Beckman K.B."/>
            <person name="Gohl D.M."/>
        </authorList>
    </citation>
    <scope>NUCLEOTIDE SEQUENCE</scope>
    <source>
        <strain evidence="1">Duluth1</strain>
        <tissue evidence="1">Whole animal</tissue>
    </source>
</reference>
<evidence type="ECO:0000313" key="2">
    <source>
        <dbReference type="Proteomes" id="UP000828390"/>
    </source>
</evidence>
<keyword evidence="2" id="KW-1185">Reference proteome</keyword>
<proteinExistence type="predicted"/>
<name>A0A9D4IXX4_DREPO</name>
<dbReference type="AlphaFoldDB" id="A0A9D4IXX4"/>